<protein>
    <submittedName>
        <fullName evidence="8">Erythrocyte membrane protein 1</fullName>
    </submittedName>
</protein>
<feature type="compositionally biased region" description="Basic and acidic residues" evidence="1">
    <location>
        <begin position="812"/>
        <end position="824"/>
    </location>
</feature>
<evidence type="ECO:0000256" key="1">
    <source>
        <dbReference type="SAM" id="MobiDB-lite"/>
    </source>
</evidence>
<dbReference type="Pfam" id="PF18562">
    <property type="entry name" value="CIDR1_gamma"/>
    <property type="match status" value="1"/>
</dbReference>
<feature type="compositionally biased region" description="Acidic residues" evidence="1">
    <location>
        <begin position="1587"/>
        <end position="1597"/>
    </location>
</feature>
<reference evidence="9" key="2">
    <citation type="submission" date="2015-07" db="EMBL/GenBank/DDBJ databases">
        <title>The genome sequence of Plasmodium falciparum IGH-CR14.</title>
        <authorList>
            <consortium name="The Broad Institute Genome Sequencing Platform"/>
            <person name="Volkman S.K."/>
            <person name="Neafsey D.E."/>
            <person name="Dash A.P."/>
            <person name="Chitnis C.E."/>
            <person name="Hartl D.L."/>
            <person name="Young S.K."/>
            <person name="Kodira C.D."/>
            <person name="Zeng Q."/>
            <person name="Koehrsen M."/>
            <person name="Godfrey P."/>
            <person name="Alvarado L."/>
            <person name="Berlin A."/>
            <person name="Borenstein D."/>
            <person name="Chen Z."/>
            <person name="Engels R."/>
            <person name="Freedman E."/>
            <person name="Gellesch M."/>
            <person name="Goldberg J."/>
            <person name="Griggs A."/>
            <person name="Gujja S."/>
            <person name="Heiman D."/>
            <person name="Hepburn T."/>
            <person name="Howarth C."/>
            <person name="Jen D."/>
            <person name="Larson L."/>
            <person name="Lewis B."/>
            <person name="Mehta T."/>
            <person name="Park D."/>
            <person name="Pearson M."/>
            <person name="Roberts A."/>
            <person name="Saif S."/>
            <person name="Shea T."/>
            <person name="Shenoy N."/>
            <person name="Sisk P."/>
            <person name="Stolte C."/>
            <person name="Sykes S."/>
            <person name="Walk T."/>
            <person name="White J."/>
            <person name="Yandava C."/>
            <person name="Wirth D.F."/>
            <person name="Nusbaum C."/>
            <person name="Birren B."/>
        </authorList>
    </citation>
    <scope>NUCLEOTIDE SEQUENCE [LARGE SCALE GENOMIC DNA]</scope>
    <source>
        <strain evidence="9">IGH-CR14</strain>
    </source>
</reference>
<feature type="region of interest" description="Disordered" evidence="1">
    <location>
        <begin position="1814"/>
        <end position="1843"/>
    </location>
</feature>
<feature type="domain" description="Plasmodium falciparum erythrocyte membrane protein 1 acidic terminal segment" evidence="4">
    <location>
        <begin position="1696"/>
        <end position="2154"/>
    </location>
</feature>
<feature type="domain" description="Duffy-binding-like" evidence="7">
    <location>
        <begin position="325"/>
        <end position="487"/>
    </location>
</feature>
<evidence type="ECO:0000313" key="8">
    <source>
        <dbReference type="EMBL" id="KNG73901.1"/>
    </source>
</evidence>
<feature type="compositionally biased region" description="Polar residues" evidence="1">
    <location>
        <begin position="950"/>
        <end position="959"/>
    </location>
</feature>
<evidence type="ECO:0000259" key="2">
    <source>
        <dbReference type="Pfam" id="PF03011"/>
    </source>
</evidence>
<feature type="region of interest" description="Disordered" evidence="1">
    <location>
        <begin position="1566"/>
        <end position="1681"/>
    </location>
</feature>
<evidence type="ECO:0000259" key="6">
    <source>
        <dbReference type="Pfam" id="PF18562"/>
    </source>
</evidence>
<dbReference type="InterPro" id="IPR041480">
    <property type="entry name" value="CIDR1_gamma"/>
</dbReference>
<feature type="domain" description="Duffy-binding-like" evidence="2">
    <location>
        <begin position="1426"/>
        <end position="1572"/>
    </location>
</feature>
<feature type="region of interest" description="Disordered" evidence="1">
    <location>
        <begin position="506"/>
        <end position="525"/>
    </location>
</feature>
<dbReference type="Pfam" id="PF05424">
    <property type="entry name" value="Duffy_binding"/>
    <property type="match status" value="2"/>
</dbReference>
<evidence type="ECO:0000259" key="3">
    <source>
        <dbReference type="Pfam" id="PF05424"/>
    </source>
</evidence>
<dbReference type="GO" id="GO:0046789">
    <property type="term" value="F:host cell surface receptor binding"/>
    <property type="evidence" value="ECO:0007669"/>
    <property type="project" value="InterPro"/>
</dbReference>
<dbReference type="InterPro" id="IPR004258">
    <property type="entry name" value="DBL"/>
</dbReference>
<feature type="domain" description="Duffy-binding-like" evidence="7">
    <location>
        <begin position="1156"/>
        <end position="1302"/>
    </location>
</feature>
<dbReference type="Gene3D" id="1.20.58.1930">
    <property type="match status" value="2"/>
</dbReference>
<evidence type="ECO:0000259" key="7">
    <source>
        <dbReference type="Pfam" id="PF22672"/>
    </source>
</evidence>
<feature type="domain" description="Duffy-binding-like" evidence="2">
    <location>
        <begin position="600"/>
        <end position="742"/>
    </location>
</feature>
<gene>
    <name evidence="8" type="ORF">PFMG_00036</name>
</gene>
<dbReference type="InterPro" id="IPR044932">
    <property type="entry name" value="PfEMP1_ATS_sf"/>
</dbReference>
<evidence type="ECO:0000313" key="9">
    <source>
        <dbReference type="Proteomes" id="UP000054562"/>
    </source>
</evidence>
<feature type="domain" description="Plasmodium falciparum erythrocyte membrane protein-1 N-terminal segment" evidence="5">
    <location>
        <begin position="18"/>
        <end position="54"/>
    </location>
</feature>
<dbReference type="Pfam" id="PF22672">
    <property type="entry name" value="DBL_C"/>
    <property type="match status" value="2"/>
</dbReference>
<feature type="region of interest" description="Disordered" evidence="1">
    <location>
        <begin position="1114"/>
        <end position="1138"/>
    </location>
</feature>
<dbReference type="Pfam" id="PF03011">
    <property type="entry name" value="PFEMP"/>
    <property type="match status" value="2"/>
</dbReference>
<dbReference type="Gene3D" id="1.10.1900.40">
    <property type="entry name" value="Acidic terminal segments, variant surface antigen of PfEMP1"/>
    <property type="match status" value="2"/>
</dbReference>
<dbReference type="GO" id="GO:0016020">
    <property type="term" value="C:membrane"/>
    <property type="evidence" value="ECO:0007669"/>
    <property type="project" value="InterPro"/>
</dbReference>
<feature type="compositionally biased region" description="Polar residues" evidence="1">
    <location>
        <begin position="1127"/>
        <end position="1138"/>
    </location>
</feature>
<feature type="compositionally biased region" description="Basic and acidic residues" evidence="1">
    <location>
        <begin position="939"/>
        <end position="948"/>
    </location>
</feature>
<dbReference type="InterPro" id="IPR008602">
    <property type="entry name" value="Duffy-antigen-binding"/>
</dbReference>
<dbReference type="OrthoDB" id="378851at2759"/>
<dbReference type="InterPro" id="IPR029211">
    <property type="entry name" value="PfEMP1_ATS"/>
</dbReference>
<dbReference type="InterPro" id="IPR029210">
    <property type="entry name" value="PfEMP1_NTS"/>
</dbReference>
<dbReference type="InterPro" id="IPR054595">
    <property type="entry name" value="DBL_C"/>
</dbReference>
<dbReference type="FunFam" id="1.10.1900.40:FF:000002">
    <property type="entry name" value="Erythrocyte membrane protein 1, PfEMP1"/>
    <property type="match status" value="1"/>
</dbReference>
<dbReference type="FunFam" id="1.20.58.1930:FF:000001">
    <property type="entry name" value="Erythrocyte membrane protein 1, PfEMP1"/>
    <property type="match status" value="1"/>
</dbReference>
<organism evidence="8 9">
    <name type="scientific">Plasmodium falciparum IGH-CR14</name>
    <dbReference type="NCBI Taxonomy" id="580059"/>
    <lineage>
        <taxon>Eukaryota</taxon>
        <taxon>Sar</taxon>
        <taxon>Alveolata</taxon>
        <taxon>Apicomplexa</taxon>
        <taxon>Aconoidasida</taxon>
        <taxon>Haemosporida</taxon>
        <taxon>Plasmodiidae</taxon>
        <taxon>Plasmodium</taxon>
        <taxon>Plasmodium (Laverania)</taxon>
    </lineage>
</organism>
<sequence>MAATSSGGGGGGSSVEEDAKHVLDKIGQQVYKEKVEKDAKIYKGELEGKLSFASILSELASSNDPCDLIKDEVEKLLGTNSNRYPCANRSPVRFSDESRSQCTYNRIKDSQEGDNKGACAPFRRLSVCDYNLEKMGTKKRKARHNLLAEVCLAAKYEAESLQGYYGKYDSKYHDTGFTICTALARSFADIGDIIRGKDLYLGDKGEKRRLEDNLKTIFGKIYEELSRTNGAEARYKKDEDGNYYQLREDWWYANRETVWKALTCDASDNAKYFRPTCGDKENTATRAKDKCRCNDGKKPGKAGGNVSIVPTYFDYVPQYLRWFEEWAEDFCRKRKHKLQNAKKQCRGENNDKYCSRNGYDCTKTVRAKRELVKSEDCTKCSVLCTPFVKWIDNKKLEFEKQEKKYDEEIQKKEDKTTTTIRIGDKTINNLYVGDFYEKLEKQYGKVENFLGLLNQETTCKGHPEVGEKKKTFINFNEGTEETFSHTEYCETCPWCAKKEKRGQEWTESSQEPCRDEQNKDLDNKESTEIKLLDKDTSGTTMVEKLKSLCNTSTKKNIQTWKCYYDKNKKESIGGAGKDYCVLQDGKIKRNEQTIRPYDVLFPNWINEMLEDSVEWSKELDSCINNKLGNCISKKCNKDCECFKKWVDQKKEEWKQLEEHYEKEVFDEGWTPYMTLEMNLELSYFPIIQEAHPNEKPVKKMEEIIDENKPNMLSVKEHDNSITKFLQHEAQEAQNCVTNNPEQNCKKKTPKKQPNTDASREGVGRSLKPPAGPSLEPTSKDEDDNVEENHSDDDDDNEDVPEDDEDNVDGAEDTDRKVEGPKEAEAPTTEKSGDACGIVNTLFTNGDPKDIFKDACNQKYGKTAPTSWKCVTPSGKPSATTGSICVPPRRRKLYLHDLKTLGVEDGKAPSQEDLLKWFVKSAAVETFFAWHQYKTVKQKELDEKKKQQRENVLSQLNGDTISDEQTPENQLKRGTIPPDFLRLMFYTLGDYRDILYSGSNDNTKSSTYNDILKGDKELHEREEKIRTAISTYFSNSVSEPSVPPKTGNTTPKEWWDKHAQHIWNGMICALTYKDGEEGKKIEQDQSLKTALLDTEGKKPKTKTDNSPDYTYENVVLKEDESGEKRPDSSTSGEKTTLNNPKLSDFVEIPTFFRYLHEWGEEFCGTRKRMLKNVKHNCRNSERNGHQYCSGDGHDCTENGNLGHKDIFADPNCPDCYEQCRKYRKWIYKKFEEYHKQEKKYKGEHGKLPNNSNGDNNCCKEIQNLPSASDFLAALKHCKPGDDDKDKNDEINFKQPLETFRHSKYCEMCPSYEVKCNGSNRRDKNPCRENGEKWEEGFDKILKNNGNSTANITVEMIDRRGPFIKNYSKILEESGNSSDSLFKTSRLFKGLRVQNWKCKFNDQKMDVCKLDKFEKNIDLNEYTTFKVFLVYWLEDFLYGYYILKTKKLIEQCKENGAETCNENSKNDCACVQKWVEQKKEEWKKIRERYVDNYEKENEDGNNLNSFLEQGLFYNEVQKAIKPCGGLTQFKGSCGFNDADSSEKNKEGTKEDNDLVLCLIEKLGEKAKNCPGKRSVEKTEKECQEYPPLPDEEYENEDENEKTNIQPKFCPKPTEPEPKAEDEDGCKPAPPAPSEEQTNQTSNPEQTPILKPEEEAPAPTSTPKSLPKKPKKDKKEKSPPKMFELPLSDELNKAMLSSTIMWSIGIGFATFTYFYLKKKTKSSVGNLFQILQIPKSDYDIPTKLSPNRYIPYTSGKYRGKRYIYLEGDSGTDSGYTDHYSDITSSSESEYEELDINDIYVPGSPKYKTLIEVVLEPSGNNTTASGKNTPSDTQNDIPSGDTPNNKLTDNEWNTLKHDFISNMLQNEPNTEPNILHDNVDNNTHPTPSRHTLDQKPFIMSIHDRDLYTGEEYNYNVNMVNNDDIPMSGKNDVYSGIDLINDTLSGNQHIDIYDELLKRKENELFGTKHPKRTSNNSVAKNTNSDPILNQINLFHKWLDRHRYMCAKLKNKEDILNKLKEEWNKENNNNSAKTYNSDNKPSGNKTLNTDVSIQIDMDNPKTKNEFKNMDTTPNKSTMDTMLDDLEKYNEPYYYDFYEDDIIYHDVDVEKSSMDDIYVDHNNVTSNNMDVPTKMHIEMNIVNNKKKIFEEEYPISDIWNI</sequence>
<feature type="compositionally biased region" description="Basic and acidic residues" evidence="1">
    <location>
        <begin position="1566"/>
        <end position="1581"/>
    </location>
</feature>
<evidence type="ECO:0000259" key="5">
    <source>
        <dbReference type="Pfam" id="PF15447"/>
    </source>
</evidence>
<dbReference type="Proteomes" id="UP000054562">
    <property type="component" value="Unassembled WGS sequence"/>
</dbReference>
<dbReference type="EMBL" id="GG664960">
    <property type="protein sequence ID" value="KNG73901.1"/>
    <property type="molecule type" value="Genomic_DNA"/>
</dbReference>
<feature type="compositionally biased region" description="Basic and acidic residues" evidence="1">
    <location>
        <begin position="512"/>
        <end position="525"/>
    </location>
</feature>
<evidence type="ECO:0000259" key="4">
    <source>
        <dbReference type="Pfam" id="PF15445"/>
    </source>
</evidence>
<dbReference type="FunFam" id="1.20.1310.20:FF:000001">
    <property type="entry name" value="Erythrocyte membrane protein 1, PfEMP1"/>
    <property type="match status" value="1"/>
</dbReference>
<dbReference type="FunFam" id="1.20.58.830:FF:000005">
    <property type="entry name" value="Erythrocyte membrane protein 1, PfEMP1"/>
    <property type="match status" value="1"/>
</dbReference>
<dbReference type="Pfam" id="PF15447">
    <property type="entry name" value="NTS"/>
    <property type="match status" value="1"/>
</dbReference>
<feature type="region of interest" description="Disordered" evidence="1">
    <location>
        <begin position="939"/>
        <end position="973"/>
    </location>
</feature>
<feature type="compositionally biased region" description="Acidic residues" evidence="1">
    <location>
        <begin position="780"/>
        <end position="811"/>
    </location>
</feature>
<name>A0A0L1I2N1_PLAFA</name>
<proteinExistence type="predicted"/>
<feature type="domain" description="Duffy-antigen binding" evidence="3">
    <location>
        <begin position="117"/>
        <end position="321"/>
    </location>
</feature>
<dbReference type="FunFam" id="1.10.1900.40:FF:000001">
    <property type="entry name" value="Erythrocyte membrane protein 1"/>
    <property type="match status" value="1"/>
</dbReference>
<feature type="region of interest" description="Disordered" evidence="1">
    <location>
        <begin position="735"/>
        <end position="834"/>
    </location>
</feature>
<dbReference type="Gene3D" id="1.20.58.830">
    <property type="match status" value="2"/>
</dbReference>
<feature type="domain" description="Cysteine-rich interdomain region 1 gamma" evidence="6">
    <location>
        <begin position="1347"/>
        <end position="1410"/>
    </location>
</feature>
<reference evidence="9" key="1">
    <citation type="submission" date="2015-07" db="EMBL/GenBank/DDBJ databases">
        <title>Annotation of Plasmodium falciparum IGH-CR14.</title>
        <authorList>
            <consortium name="The Broad Institute Genome Sequencing Platform"/>
            <person name="Volkman S.K."/>
            <person name="Neafsey D.E."/>
            <person name="Dash A.P."/>
            <person name="Chitnis C.E."/>
            <person name="Hartl D.L."/>
            <person name="Young S.K."/>
            <person name="Zeng Q."/>
            <person name="Koehrsen M."/>
            <person name="Alvarado L."/>
            <person name="Berlin A."/>
            <person name="Borenstein D."/>
            <person name="Chapman S.B."/>
            <person name="Chen Z."/>
            <person name="Engels R."/>
            <person name="Freedman E."/>
            <person name="Gellesch M."/>
            <person name="Goldberg J."/>
            <person name="Griggs A."/>
            <person name="Gujja S."/>
            <person name="Heilman E.R."/>
            <person name="Heiman D.I."/>
            <person name="Howarth C."/>
            <person name="Jen D."/>
            <person name="Larson L."/>
            <person name="Mehta T."/>
            <person name="Neiman D."/>
            <person name="Park D."/>
            <person name="Pearson M."/>
            <person name="Roberts A."/>
            <person name="Saif S."/>
            <person name="Shea T."/>
            <person name="Shenoy N."/>
            <person name="Sisk P."/>
            <person name="Stolte C."/>
            <person name="Sykes S."/>
            <person name="Walk T."/>
            <person name="White J."/>
            <person name="Yandava C."/>
            <person name="Haas B."/>
            <person name="Henn M.R."/>
            <person name="Nusbaum C."/>
            <person name="Birren B."/>
        </authorList>
    </citation>
    <scope>NUCLEOTIDE SEQUENCE [LARGE SCALE GENOMIC DNA]</scope>
    <source>
        <strain evidence="9">IGH-CR14</strain>
    </source>
</reference>
<feature type="compositionally biased region" description="Basic and acidic residues" evidence="1">
    <location>
        <begin position="1114"/>
        <end position="1126"/>
    </location>
</feature>
<dbReference type="InterPro" id="IPR042202">
    <property type="entry name" value="Duffy-ag-bd_sf"/>
</dbReference>
<feature type="domain" description="Duffy-antigen binding" evidence="3">
    <location>
        <begin position="883"/>
        <end position="1085"/>
    </location>
</feature>
<feature type="compositionally biased region" description="Polar residues" evidence="1">
    <location>
        <begin position="1632"/>
        <end position="1643"/>
    </location>
</feature>
<feature type="region of interest" description="Disordered" evidence="1">
    <location>
        <begin position="2021"/>
        <end position="2040"/>
    </location>
</feature>
<dbReference type="Pfam" id="PF15445">
    <property type="entry name" value="ATS"/>
    <property type="match status" value="1"/>
</dbReference>
<accession>A0A0L1I2N1</accession>
<feature type="compositionally biased region" description="Polar residues" evidence="1">
    <location>
        <begin position="2025"/>
        <end position="2040"/>
    </location>
</feature>
<dbReference type="SUPFAM" id="SSF140924">
    <property type="entry name" value="Duffy binding domain-like"/>
    <property type="match status" value="4"/>
</dbReference>
<dbReference type="FunFam" id="1.20.58.830:FF:000002">
    <property type="entry name" value="Erythrocyte membrane protein 1, PfEMP1"/>
    <property type="match status" value="1"/>
</dbReference>
<dbReference type="Gene3D" id="1.20.1310.20">
    <property type="entry name" value="Duffy-antigen binding domain"/>
    <property type="match status" value="2"/>
</dbReference>